<dbReference type="AlphaFoldDB" id="A0A285VR96"/>
<dbReference type="EMBL" id="OBQJ01000006">
    <property type="protein sequence ID" value="SOC56118.1"/>
    <property type="molecule type" value="Genomic_DNA"/>
</dbReference>
<feature type="domain" description="YrhK" evidence="2">
    <location>
        <begin position="26"/>
        <end position="82"/>
    </location>
</feature>
<feature type="transmembrane region" description="Helical" evidence="1">
    <location>
        <begin position="33"/>
        <end position="52"/>
    </location>
</feature>
<dbReference type="RefSeq" id="WP_097023242.1">
    <property type="nucleotide sequence ID" value="NZ_OBQJ01000006.1"/>
</dbReference>
<protein>
    <submittedName>
        <fullName evidence="3">YrhK-like protein</fullName>
    </submittedName>
</protein>
<evidence type="ECO:0000256" key="1">
    <source>
        <dbReference type="SAM" id="Phobius"/>
    </source>
</evidence>
<sequence length="94" mass="10918">MYREDKQHSDETTFTLGREELVIHRRHELASTVNDLLLGLWFTIGSVCFFYQGSVKEAGVWLFVVGSVQLLIRPLIRLHRQITLKQLPSSSQEF</sequence>
<reference evidence="3 4" key="1">
    <citation type="submission" date="2017-08" db="EMBL/GenBank/DDBJ databases">
        <authorList>
            <person name="de Groot N.N."/>
        </authorList>
    </citation>
    <scope>NUCLEOTIDE SEQUENCE [LARGE SCALE GENOMIC DNA]</scope>
    <source>
        <strain evidence="3 4">USBA 855</strain>
    </source>
</reference>
<accession>A0A285VR96</accession>
<name>A0A285VR96_9GAMM</name>
<proteinExistence type="predicted"/>
<keyword evidence="1" id="KW-0472">Membrane</keyword>
<dbReference type="Proteomes" id="UP000219023">
    <property type="component" value="Unassembled WGS sequence"/>
</dbReference>
<evidence type="ECO:0000313" key="3">
    <source>
        <dbReference type="EMBL" id="SOC56118.1"/>
    </source>
</evidence>
<dbReference type="OrthoDB" id="5519470at2"/>
<keyword evidence="1" id="KW-1133">Transmembrane helix</keyword>
<organism evidence="3 4">
    <name type="scientific">Chromohalobacter canadensis</name>
    <dbReference type="NCBI Taxonomy" id="141389"/>
    <lineage>
        <taxon>Bacteria</taxon>
        <taxon>Pseudomonadati</taxon>
        <taxon>Pseudomonadota</taxon>
        <taxon>Gammaproteobacteria</taxon>
        <taxon>Oceanospirillales</taxon>
        <taxon>Halomonadaceae</taxon>
        <taxon>Chromohalobacter</taxon>
    </lineage>
</organism>
<dbReference type="Pfam" id="PF14145">
    <property type="entry name" value="YrhK"/>
    <property type="match status" value="1"/>
</dbReference>
<gene>
    <name evidence="3" type="ORF">SAMN05421509_106148</name>
</gene>
<evidence type="ECO:0000259" key="2">
    <source>
        <dbReference type="Pfam" id="PF14145"/>
    </source>
</evidence>
<feature type="transmembrane region" description="Helical" evidence="1">
    <location>
        <begin position="58"/>
        <end position="76"/>
    </location>
</feature>
<evidence type="ECO:0000313" key="4">
    <source>
        <dbReference type="Proteomes" id="UP000219023"/>
    </source>
</evidence>
<dbReference type="InterPro" id="IPR025424">
    <property type="entry name" value="YrhK_domain"/>
</dbReference>
<keyword evidence="1" id="KW-0812">Transmembrane</keyword>